<proteinExistence type="predicted"/>
<sequence length="136" mass="14582">MFDNYIAAHGLAAIVDSSSGFSIKADKGSAYIRPHSANQLMGWIYYALPSPPPGNDTLKKLAIDFSSTAAYVSAVHVYLGNNEVYKADNMQQASSFTEDISSSQAVFKDKGILVAIHVVFDSVAASFHFQSVSIGI</sequence>
<keyword evidence="2" id="KW-1185">Reference proteome</keyword>
<evidence type="ECO:0000313" key="2">
    <source>
        <dbReference type="Proteomes" id="UP001321749"/>
    </source>
</evidence>
<gene>
    <name evidence="1" type="ORF">QBC42DRAFT_210787</name>
</gene>
<dbReference type="AlphaFoldDB" id="A0AAV9HEA1"/>
<protein>
    <submittedName>
        <fullName evidence="1">Uncharacterized protein</fullName>
    </submittedName>
</protein>
<name>A0AAV9HEA1_9PEZI</name>
<dbReference type="Proteomes" id="UP001321749">
    <property type="component" value="Unassembled WGS sequence"/>
</dbReference>
<comment type="caution">
    <text evidence="1">The sequence shown here is derived from an EMBL/GenBank/DDBJ whole genome shotgun (WGS) entry which is preliminary data.</text>
</comment>
<organism evidence="1 2">
    <name type="scientific">Cladorrhinum samala</name>
    <dbReference type="NCBI Taxonomy" id="585594"/>
    <lineage>
        <taxon>Eukaryota</taxon>
        <taxon>Fungi</taxon>
        <taxon>Dikarya</taxon>
        <taxon>Ascomycota</taxon>
        <taxon>Pezizomycotina</taxon>
        <taxon>Sordariomycetes</taxon>
        <taxon>Sordariomycetidae</taxon>
        <taxon>Sordariales</taxon>
        <taxon>Podosporaceae</taxon>
        <taxon>Cladorrhinum</taxon>
    </lineage>
</organism>
<accession>A0AAV9HEA1</accession>
<dbReference type="EMBL" id="MU865077">
    <property type="protein sequence ID" value="KAK4458236.1"/>
    <property type="molecule type" value="Genomic_DNA"/>
</dbReference>
<reference evidence="1" key="1">
    <citation type="journal article" date="2023" name="Mol. Phylogenet. Evol.">
        <title>Genome-scale phylogeny and comparative genomics of the fungal order Sordariales.</title>
        <authorList>
            <person name="Hensen N."/>
            <person name="Bonometti L."/>
            <person name="Westerberg I."/>
            <person name="Brannstrom I.O."/>
            <person name="Guillou S."/>
            <person name="Cros-Aarteil S."/>
            <person name="Calhoun S."/>
            <person name="Haridas S."/>
            <person name="Kuo A."/>
            <person name="Mondo S."/>
            <person name="Pangilinan J."/>
            <person name="Riley R."/>
            <person name="LaButti K."/>
            <person name="Andreopoulos B."/>
            <person name="Lipzen A."/>
            <person name="Chen C."/>
            <person name="Yan M."/>
            <person name="Daum C."/>
            <person name="Ng V."/>
            <person name="Clum A."/>
            <person name="Steindorff A."/>
            <person name="Ohm R.A."/>
            <person name="Martin F."/>
            <person name="Silar P."/>
            <person name="Natvig D.O."/>
            <person name="Lalanne C."/>
            <person name="Gautier V."/>
            <person name="Ament-Velasquez S.L."/>
            <person name="Kruys A."/>
            <person name="Hutchinson M.I."/>
            <person name="Powell A.J."/>
            <person name="Barry K."/>
            <person name="Miller A.N."/>
            <person name="Grigoriev I.V."/>
            <person name="Debuchy R."/>
            <person name="Gladieux P."/>
            <person name="Hiltunen Thoren M."/>
            <person name="Johannesson H."/>
        </authorList>
    </citation>
    <scope>NUCLEOTIDE SEQUENCE</scope>
    <source>
        <strain evidence="1">PSN324</strain>
    </source>
</reference>
<reference evidence="1" key="2">
    <citation type="submission" date="2023-06" db="EMBL/GenBank/DDBJ databases">
        <authorList>
            <consortium name="Lawrence Berkeley National Laboratory"/>
            <person name="Mondo S.J."/>
            <person name="Hensen N."/>
            <person name="Bonometti L."/>
            <person name="Westerberg I."/>
            <person name="Brannstrom I.O."/>
            <person name="Guillou S."/>
            <person name="Cros-Aarteil S."/>
            <person name="Calhoun S."/>
            <person name="Haridas S."/>
            <person name="Kuo A."/>
            <person name="Pangilinan J."/>
            <person name="Riley R."/>
            <person name="Labutti K."/>
            <person name="Andreopoulos B."/>
            <person name="Lipzen A."/>
            <person name="Chen C."/>
            <person name="Yanf M."/>
            <person name="Daum C."/>
            <person name="Ng V."/>
            <person name="Clum A."/>
            <person name="Steindorff A."/>
            <person name="Ohm R."/>
            <person name="Martin F."/>
            <person name="Silar P."/>
            <person name="Natvig D."/>
            <person name="Lalanne C."/>
            <person name="Gautier V."/>
            <person name="Ament-Velasquez S.L."/>
            <person name="Kruys A."/>
            <person name="Hutchinson M.I."/>
            <person name="Powell A.J."/>
            <person name="Barry K."/>
            <person name="Miller A.N."/>
            <person name="Grigoriev I.V."/>
            <person name="Debuchy R."/>
            <person name="Gladieux P."/>
            <person name="Thoren M.H."/>
            <person name="Johannesson H."/>
        </authorList>
    </citation>
    <scope>NUCLEOTIDE SEQUENCE</scope>
    <source>
        <strain evidence="1">PSN324</strain>
    </source>
</reference>
<evidence type="ECO:0000313" key="1">
    <source>
        <dbReference type="EMBL" id="KAK4458236.1"/>
    </source>
</evidence>